<dbReference type="OrthoDB" id="9800058at2"/>
<comment type="caution">
    <text evidence="1">The sequence shown here is derived from an EMBL/GenBank/DDBJ whole genome shotgun (WGS) entry which is preliminary data.</text>
</comment>
<evidence type="ECO:0000313" key="2">
    <source>
        <dbReference type="Proteomes" id="UP000317685"/>
    </source>
</evidence>
<dbReference type="SFLD" id="SFLDG01129">
    <property type="entry name" value="C1.5:_HAD__Beta-PGM__Phosphata"/>
    <property type="match status" value="1"/>
</dbReference>
<reference evidence="1 2" key="1">
    <citation type="submission" date="2019-06" db="EMBL/GenBank/DDBJ databases">
        <title>Sequencing the genomes of 1000 actinobacteria strains.</title>
        <authorList>
            <person name="Klenk H.-P."/>
        </authorList>
    </citation>
    <scope>NUCLEOTIDE SEQUENCE [LARGE SCALE GENOMIC DNA]</scope>
    <source>
        <strain evidence="1 2">DSM 45885</strain>
    </source>
</reference>
<protein>
    <submittedName>
        <fullName evidence="1">Sugar-phosphatase</fullName>
    </submittedName>
</protein>
<dbReference type="InterPro" id="IPR036412">
    <property type="entry name" value="HAD-like_sf"/>
</dbReference>
<organism evidence="1 2">
    <name type="scientific">Micromonospora taraxaci</name>
    <dbReference type="NCBI Taxonomy" id="1316803"/>
    <lineage>
        <taxon>Bacteria</taxon>
        <taxon>Bacillati</taxon>
        <taxon>Actinomycetota</taxon>
        <taxon>Actinomycetes</taxon>
        <taxon>Micromonosporales</taxon>
        <taxon>Micromonosporaceae</taxon>
        <taxon>Micromonospora</taxon>
    </lineage>
</organism>
<proteinExistence type="predicted"/>
<dbReference type="InterPro" id="IPR051806">
    <property type="entry name" value="HAD-like_SPP"/>
</dbReference>
<dbReference type="NCBIfam" id="TIGR01509">
    <property type="entry name" value="HAD-SF-IA-v3"/>
    <property type="match status" value="1"/>
</dbReference>
<dbReference type="Gene3D" id="1.10.150.240">
    <property type="entry name" value="Putative phosphatase, domain 2"/>
    <property type="match status" value="1"/>
</dbReference>
<keyword evidence="2" id="KW-1185">Reference proteome</keyword>
<gene>
    <name evidence="1" type="ORF">FHU34_114326</name>
</gene>
<sequence>MPFPSAVLFDVDGVLVDSYPAYRRIWSRWATLRHLDPDLVWSHTHGRRPVDTITVVAPHLDADTEYRLVREIMAAEGDAFPVYPDAAAVLSLLDGHLWGVVTSGRRPTVMQRLRAGGLPDPPVLVDSSQVRRGKPGPEGYLRAAHLLETPAANCLVVEDAPAGIEAARAAGMTVIAVRTTHAVHELTAAHHCVDTLSDTVPLLTDWLNRNRT</sequence>
<dbReference type="SFLD" id="SFLDS00003">
    <property type="entry name" value="Haloacid_Dehalogenase"/>
    <property type="match status" value="1"/>
</dbReference>
<dbReference type="PANTHER" id="PTHR43481:SF4">
    <property type="entry name" value="GLYCEROL-1-PHOSPHATE PHOSPHOHYDROLASE 1-RELATED"/>
    <property type="match status" value="1"/>
</dbReference>
<dbReference type="InterPro" id="IPR023198">
    <property type="entry name" value="PGP-like_dom2"/>
</dbReference>
<dbReference type="PANTHER" id="PTHR43481">
    <property type="entry name" value="FRUCTOSE-1-PHOSPHATE PHOSPHATASE"/>
    <property type="match status" value="1"/>
</dbReference>
<accession>A0A561W506</accession>
<dbReference type="InterPro" id="IPR006439">
    <property type="entry name" value="HAD-SF_hydro_IA"/>
</dbReference>
<dbReference type="InterPro" id="IPR023214">
    <property type="entry name" value="HAD_sf"/>
</dbReference>
<dbReference type="RefSeq" id="WP_145783345.1">
    <property type="nucleotide sequence ID" value="NZ_VIWZ01000001.1"/>
</dbReference>
<dbReference type="AlphaFoldDB" id="A0A561W506"/>
<dbReference type="EMBL" id="VIWZ01000001">
    <property type="protein sequence ID" value="TWG18952.1"/>
    <property type="molecule type" value="Genomic_DNA"/>
</dbReference>
<dbReference type="Pfam" id="PF00702">
    <property type="entry name" value="Hydrolase"/>
    <property type="match status" value="1"/>
</dbReference>
<name>A0A561W506_9ACTN</name>
<dbReference type="Proteomes" id="UP000317685">
    <property type="component" value="Unassembled WGS sequence"/>
</dbReference>
<dbReference type="GO" id="GO:0050308">
    <property type="term" value="F:sugar-phosphatase activity"/>
    <property type="evidence" value="ECO:0007669"/>
    <property type="project" value="TreeGrafter"/>
</dbReference>
<dbReference type="Gene3D" id="3.40.50.1000">
    <property type="entry name" value="HAD superfamily/HAD-like"/>
    <property type="match status" value="1"/>
</dbReference>
<evidence type="ECO:0000313" key="1">
    <source>
        <dbReference type="EMBL" id="TWG18952.1"/>
    </source>
</evidence>
<dbReference type="GeneID" id="300129817"/>
<dbReference type="SUPFAM" id="SSF56784">
    <property type="entry name" value="HAD-like"/>
    <property type="match status" value="1"/>
</dbReference>